<evidence type="ECO:0000313" key="3">
    <source>
        <dbReference type="EMBL" id="MFC5885847.1"/>
    </source>
</evidence>
<protein>
    <submittedName>
        <fullName evidence="3">TIGR03084 family metal-binding protein</fullName>
    </submittedName>
</protein>
<keyword evidence="4" id="KW-1185">Reference proteome</keyword>
<sequence length="277" mass="28888">MTTDPKGPGARDVLAGLLDDLRAESAVLDGLVAGLEPAGWAADTPAHGWTIAHQIAHLAWTDDWAELSARDPEAFTAESGRVFGELVAAGTDPVEDGAARGAAEEPAKLLDRWRAGRERLAAALAAAPGDARLPWFGPPMKAPSMATARLMETWAHGQDVADALGVVREPTARLRHVAHLGVRTAGFAFSLHGLPAPTDPIRVELTAPDGELWTWGPADAADRVSGPALDFCLLVTQRRHRDDLALTATGGTAAAWLPIAQAFAGAPGRGRKAGGGQ</sequence>
<comment type="caution">
    <text evidence="3">The sequence shown here is derived from an EMBL/GenBank/DDBJ whole genome shotgun (WGS) entry which is preliminary data.</text>
</comment>
<name>A0ABW1EV98_9ACTN</name>
<evidence type="ECO:0000259" key="2">
    <source>
        <dbReference type="Pfam" id="PF11716"/>
    </source>
</evidence>
<evidence type="ECO:0000259" key="1">
    <source>
        <dbReference type="Pfam" id="PF08608"/>
    </source>
</evidence>
<dbReference type="Proteomes" id="UP001596067">
    <property type="component" value="Unassembled WGS sequence"/>
</dbReference>
<dbReference type="RefSeq" id="WP_313763118.1">
    <property type="nucleotide sequence ID" value="NZ_BAAAVH010000107.1"/>
</dbReference>
<dbReference type="InterPro" id="IPR017517">
    <property type="entry name" value="Maleyloyr_isom"/>
</dbReference>
<dbReference type="InterPro" id="IPR017518">
    <property type="entry name" value="CHP03084"/>
</dbReference>
<dbReference type="Pfam" id="PF11716">
    <property type="entry name" value="MDMPI_N"/>
    <property type="match status" value="1"/>
</dbReference>
<dbReference type="NCBIfam" id="TIGR03084">
    <property type="entry name" value="TIGR03084 family metal-binding protein"/>
    <property type="match status" value="1"/>
</dbReference>
<dbReference type="NCBIfam" id="TIGR03083">
    <property type="entry name" value="maleylpyruvate isomerase family mycothiol-dependent enzyme"/>
    <property type="match status" value="1"/>
</dbReference>
<feature type="domain" description="Mycothiol-dependent maleylpyruvate isomerase metal-binding" evidence="2">
    <location>
        <begin position="21"/>
        <end position="161"/>
    </location>
</feature>
<dbReference type="EMBL" id="JBHSOD010000012">
    <property type="protein sequence ID" value="MFC5885847.1"/>
    <property type="molecule type" value="Genomic_DNA"/>
</dbReference>
<accession>A0ABW1EV98</accession>
<dbReference type="InterPro" id="IPR024344">
    <property type="entry name" value="MDMPI_metal-binding"/>
</dbReference>
<evidence type="ECO:0000313" key="4">
    <source>
        <dbReference type="Proteomes" id="UP001596067"/>
    </source>
</evidence>
<dbReference type="Pfam" id="PF08608">
    <property type="entry name" value="Wyosine_form"/>
    <property type="match status" value="1"/>
</dbReference>
<dbReference type="InterPro" id="IPR034660">
    <property type="entry name" value="DinB/YfiT-like"/>
</dbReference>
<dbReference type="SUPFAM" id="SSF109854">
    <property type="entry name" value="DinB/YfiT-like putative metalloenzymes"/>
    <property type="match status" value="1"/>
</dbReference>
<dbReference type="Gene3D" id="1.20.120.450">
    <property type="entry name" value="dinb family like domain"/>
    <property type="match status" value="1"/>
</dbReference>
<feature type="domain" description="tRNA wybutosine-synthesis" evidence="1">
    <location>
        <begin position="197"/>
        <end position="249"/>
    </location>
</feature>
<gene>
    <name evidence="3" type="ORF">ACFP0N_12795</name>
</gene>
<organism evidence="3 4">
    <name type="scientific">Kitasatospora aburaviensis</name>
    <dbReference type="NCBI Taxonomy" id="67265"/>
    <lineage>
        <taxon>Bacteria</taxon>
        <taxon>Bacillati</taxon>
        <taxon>Actinomycetota</taxon>
        <taxon>Actinomycetes</taxon>
        <taxon>Kitasatosporales</taxon>
        <taxon>Streptomycetaceae</taxon>
        <taxon>Kitasatospora</taxon>
    </lineage>
</organism>
<proteinExistence type="predicted"/>
<dbReference type="InterPro" id="IPR013917">
    <property type="entry name" value="tRNA_wybutosine-synth"/>
</dbReference>
<reference evidence="4" key="1">
    <citation type="journal article" date="2019" name="Int. J. Syst. Evol. Microbiol.">
        <title>The Global Catalogue of Microorganisms (GCM) 10K type strain sequencing project: providing services to taxonomists for standard genome sequencing and annotation.</title>
        <authorList>
            <consortium name="The Broad Institute Genomics Platform"/>
            <consortium name="The Broad Institute Genome Sequencing Center for Infectious Disease"/>
            <person name="Wu L."/>
            <person name="Ma J."/>
        </authorList>
    </citation>
    <scope>NUCLEOTIDE SEQUENCE [LARGE SCALE GENOMIC DNA]</scope>
    <source>
        <strain evidence="4">CGMCC 4.1469</strain>
    </source>
</reference>